<feature type="compositionally biased region" description="Basic and acidic residues" evidence="8">
    <location>
        <begin position="1"/>
        <end position="14"/>
    </location>
</feature>
<dbReference type="GO" id="GO:0005637">
    <property type="term" value="C:nuclear inner membrane"/>
    <property type="evidence" value="ECO:0007669"/>
    <property type="project" value="UniProtKB-SubCell"/>
</dbReference>
<dbReference type="PANTHER" id="PTHR31040">
    <property type="entry name" value="NURIM"/>
    <property type="match status" value="1"/>
</dbReference>
<gene>
    <name evidence="9" type="ORF">OVA965_LOCUS31219</name>
    <name evidence="10" type="ORF">TMI583_LOCUS32045</name>
</gene>
<evidence type="ECO:0000256" key="4">
    <source>
        <dbReference type="ARBA" id="ARBA00022989"/>
    </source>
</evidence>
<dbReference type="EMBL" id="CAJOBA010044938">
    <property type="protein sequence ID" value="CAF4170651.1"/>
    <property type="molecule type" value="Genomic_DNA"/>
</dbReference>
<evidence type="ECO:0000256" key="5">
    <source>
        <dbReference type="ARBA" id="ARBA00023136"/>
    </source>
</evidence>
<dbReference type="EMBL" id="CAJNOK010023283">
    <property type="protein sequence ID" value="CAF1360486.1"/>
    <property type="molecule type" value="Genomic_DNA"/>
</dbReference>
<evidence type="ECO:0000313" key="11">
    <source>
        <dbReference type="Proteomes" id="UP000682733"/>
    </source>
</evidence>
<evidence type="ECO:0000256" key="6">
    <source>
        <dbReference type="ARBA" id="ARBA00031700"/>
    </source>
</evidence>
<evidence type="ECO:0000313" key="10">
    <source>
        <dbReference type="EMBL" id="CAF4170651.1"/>
    </source>
</evidence>
<comment type="subcellular location">
    <subcellularLocation>
        <location evidence="1">Nucleus inner membrane</location>
        <topology evidence="1">Multi-pass membrane protein</topology>
    </subcellularLocation>
</comment>
<comment type="similarity">
    <text evidence="2">Belongs to the nurim family.</text>
</comment>
<dbReference type="PANTHER" id="PTHR31040:SF1">
    <property type="entry name" value="NURIM"/>
    <property type="match status" value="1"/>
</dbReference>
<dbReference type="Proteomes" id="UP000682733">
    <property type="component" value="Unassembled WGS sequence"/>
</dbReference>
<sequence>SQAKTLENELRQNNEKQQQVNAEKERLERQIHEMKFKEDEMVNQRNKLELSLNGLQELIKQAQEELRENTENLNRKQGELEKVEIQIEELKRQIMEQENEIKRINRDRQRLNDEQQLLILNQNGFKKETSRIRGLYAPFKFDIFEFIGIKQLLYSCSSTSTNCPLSMANAPRTTGSSQLITTGLFQLCRHPLYLFTFLAVTVSPTVSLDRLLFAIYSCAYLSIGIPIEEKKLKMIFGEAYVEDRKNTPAIIPDLFSLGTRKSKTKYVST</sequence>
<dbReference type="AlphaFoldDB" id="A0A8S2RLW0"/>
<evidence type="ECO:0000256" key="8">
    <source>
        <dbReference type="SAM" id="MobiDB-lite"/>
    </source>
</evidence>
<evidence type="ECO:0000313" key="9">
    <source>
        <dbReference type="EMBL" id="CAF1360486.1"/>
    </source>
</evidence>
<keyword evidence="5" id="KW-0472">Membrane</keyword>
<feature type="non-terminal residue" evidence="10">
    <location>
        <position position="1"/>
    </location>
</feature>
<feature type="region of interest" description="Disordered" evidence="8">
    <location>
        <begin position="1"/>
        <end position="24"/>
    </location>
</feature>
<evidence type="ECO:0000256" key="2">
    <source>
        <dbReference type="ARBA" id="ARBA00010631"/>
    </source>
</evidence>
<accession>A0A8S2RLW0</accession>
<evidence type="ECO:0000256" key="1">
    <source>
        <dbReference type="ARBA" id="ARBA00004473"/>
    </source>
</evidence>
<dbReference type="Proteomes" id="UP000677228">
    <property type="component" value="Unassembled WGS sequence"/>
</dbReference>
<keyword evidence="4" id="KW-1133">Transmembrane helix</keyword>
<proteinExistence type="inferred from homology"/>
<dbReference type="InterPro" id="IPR033580">
    <property type="entry name" value="Nurim-like"/>
</dbReference>
<dbReference type="Gene3D" id="1.20.120.1630">
    <property type="match status" value="1"/>
</dbReference>
<evidence type="ECO:0000256" key="3">
    <source>
        <dbReference type="ARBA" id="ARBA00022692"/>
    </source>
</evidence>
<organism evidence="10 11">
    <name type="scientific">Didymodactylos carnosus</name>
    <dbReference type="NCBI Taxonomy" id="1234261"/>
    <lineage>
        <taxon>Eukaryota</taxon>
        <taxon>Metazoa</taxon>
        <taxon>Spiralia</taxon>
        <taxon>Gnathifera</taxon>
        <taxon>Rotifera</taxon>
        <taxon>Eurotatoria</taxon>
        <taxon>Bdelloidea</taxon>
        <taxon>Philodinida</taxon>
        <taxon>Philodinidae</taxon>
        <taxon>Didymodactylos</taxon>
    </lineage>
</organism>
<evidence type="ECO:0000256" key="7">
    <source>
        <dbReference type="ARBA" id="ARBA00032957"/>
    </source>
</evidence>
<protein>
    <recommendedName>
        <fullName evidence="7">Nuclear envelope membrane protein</fullName>
    </recommendedName>
    <alternativeName>
        <fullName evidence="6">Nuclear rim protein</fullName>
    </alternativeName>
</protein>
<reference evidence="10" key="1">
    <citation type="submission" date="2021-02" db="EMBL/GenBank/DDBJ databases">
        <authorList>
            <person name="Nowell W R."/>
        </authorList>
    </citation>
    <scope>NUCLEOTIDE SEQUENCE</scope>
</reference>
<keyword evidence="3" id="KW-0812">Transmembrane</keyword>
<name>A0A8S2RLW0_9BILA</name>
<comment type="caution">
    <text evidence="10">The sequence shown here is derived from an EMBL/GenBank/DDBJ whole genome shotgun (WGS) entry which is preliminary data.</text>
</comment>